<dbReference type="SUPFAM" id="SSF160443">
    <property type="entry name" value="SMR domain-like"/>
    <property type="match status" value="1"/>
</dbReference>
<evidence type="ECO:0000313" key="3">
    <source>
        <dbReference type="EMBL" id="KAF8752013.1"/>
    </source>
</evidence>
<dbReference type="PANTHER" id="PTHR47417:SF1">
    <property type="entry name" value="SMR DOMAIN-CONTAINING PROTEIN YPL199C"/>
    <property type="match status" value="1"/>
</dbReference>
<dbReference type="SMR" id="A0A8H7LZ81"/>
<dbReference type="Proteomes" id="UP000614334">
    <property type="component" value="Unassembled WGS sequence"/>
</dbReference>
<dbReference type="PROSITE" id="PS50828">
    <property type="entry name" value="SMR"/>
    <property type="match status" value="1"/>
</dbReference>
<dbReference type="Pfam" id="PF01713">
    <property type="entry name" value="Smr"/>
    <property type="match status" value="1"/>
</dbReference>
<proteinExistence type="predicted"/>
<feature type="compositionally biased region" description="Polar residues" evidence="1">
    <location>
        <begin position="13"/>
        <end position="28"/>
    </location>
</feature>
<feature type="region of interest" description="Disordered" evidence="1">
    <location>
        <begin position="1"/>
        <end position="115"/>
    </location>
</feature>
<feature type="compositionally biased region" description="Low complexity" evidence="1">
    <location>
        <begin position="33"/>
        <end position="46"/>
    </location>
</feature>
<dbReference type="Gene3D" id="3.30.1370.110">
    <property type="match status" value="1"/>
</dbReference>
<evidence type="ECO:0000259" key="2">
    <source>
        <dbReference type="PROSITE" id="PS50828"/>
    </source>
</evidence>
<dbReference type="EMBL" id="JACYCF010000016">
    <property type="protein sequence ID" value="KAF8752013.1"/>
    <property type="molecule type" value="Genomic_DNA"/>
</dbReference>
<dbReference type="InterPro" id="IPR053020">
    <property type="entry name" value="Smr_domain_protein"/>
</dbReference>
<dbReference type="AlphaFoldDB" id="A0A8H7LZ81"/>
<protein>
    <submittedName>
        <fullName evidence="3">Small MutS-related domain</fullName>
    </submittedName>
</protein>
<evidence type="ECO:0000256" key="1">
    <source>
        <dbReference type="SAM" id="MobiDB-lite"/>
    </source>
</evidence>
<gene>
    <name evidence="3" type="ORF">RHS01_07945</name>
</gene>
<feature type="compositionally biased region" description="Polar residues" evidence="1">
    <location>
        <begin position="47"/>
        <end position="58"/>
    </location>
</feature>
<dbReference type="SMART" id="SM00463">
    <property type="entry name" value="SMR"/>
    <property type="match status" value="1"/>
</dbReference>
<name>A0A8H7LZ81_9AGAM</name>
<dbReference type="InterPro" id="IPR002625">
    <property type="entry name" value="Smr_dom"/>
</dbReference>
<feature type="domain" description="Smr" evidence="2">
    <location>
        <begin position="161"/>
        <end position="236"/>
    </location>
</feature>
<comment type="caution">
    <text evidence="3">The sequence shown here is derived from an EMBL/GenBank/DDBJ whole genome shotgun (WGS) entry which is preliminary data.</text>
</comment>
<evidence type="ECO:0000313" key="4">
    <source>
        <dbReference type="Proteomes" id="UP000614334"/>
    </source>
</evidence>
<reference evidence="3" key="1">
    <citation type="submission" date="2020-09" db="EMBL/GenBank/DDBJ databases">
        <title>Comparative genome analyses of four rice-infecting Rhizoctonia solani isolates reveal extensive enrichment of homogalacturonan modification genes.</title>
        <authorList>
            <person name="Lee D.-Y."/>
            <person name="Jeon J."/>
            <person name="Kim K.-T."/>
            <person name="Cheong K."/>
            <person name="Song H."/>
            <person name="Choi G."/>
            <person name="Ko J."/>
            <person name="Opiyo S.O."/>
            <person name="Zuo S."/>
            <person name="Madhav S."/>
            <person name="Lee Y.-H."/>
            <person name="Wang G.-L."/>
        </authorList>
    </citation>
    <scope>NUCLEOTIDE SEQUENCE</scope>
    <source>
        <strain evidence="3">AG1-IA B2</strain>
    </source>
</reference>
<organism evidence="3 4">
    <name type="scientific">Rhizoctonia solani</name>
    <dbReference type="NCBI Taxonomy" id="456999"/>
    <lineage>
        <taxon>Eukaryota</taxon>
        <taxon>Fungi</taxon>
        <taxon>Dikarya</taxon>
        <taxon>Basidiomycota</taxon>
        <taxon>Agaricomycotina</taxon>
        <taxon>Agaricomycetes</taxon>
        <taxon>Cantharellales</taxon>
        <taxon>Ceratobasidiaceae</taxon>
        <taxon>Rhizoctonia</taxon>
    </lineage>
</organism>
<dbReference type="InterPro" id="IPR036063">
    <property type="entry name" value="Smr_dom_sf"/>
</dbReference>
<accession>A0A8H7LZ81</accession>
<dbReference type="PANTHER" id="PTHR47417">
    <property type="entry name" value="SMR DOMAIN-CONTAINING PROTEIN YPL199C"/>
    <property type="match status" value="1"/>
</dbReference>
<sequence length="243" mass="25792">MPLPPSTYAPSVVSHTPTSRSRRTQSATGVALPESVVGSPVSRPPSAANTHRTGSLRRTPSALGTPRVPPSVIGSQRVPPSIAGSGPSRHTPPPESAPSDIAPESESHGGKALRSQARLEGDKMSMAFTASQHQEKMHKLHDEAANQIFKEKNDGRPADEVDLHGLYVKEALSRLSRYLREAPVAGQTTVRVITGKGIHSEGEPQLIPAVEESLRSKGLRHHTDPNNAGVVVVELGPRSPVSD</sequence>